<proteinExistence type="inferred from homology"/>
<name>A0ABS4GLE0_9BACL</name>
<evidence type="ECO:0000313" key="6">
    <source>
        <dbReference type="Proteomes" id="UP001519343"/>
    </source>
</evidence>
<accession>A0ABS4GLE0</accession>
<dbReference type="PANTHER" id="PTHR22550">
    <property type="entry name" value="SPORE GERMINATION PROTEIN"/>
    <property type="match status" value="1"/>
</dbReference>
<evidence type="ECO:0000256" key="4">
    <source>
        <dbReference type="SAM" id="Phobius"/>
    </source>
</evidence>
<feature type="transmembrane region" description="Helical" evidence="4">
    <location>
        <begin position="429"/>
        <end position="453"/>
    </location>
</feature>
<organism evidence="5 6">
    <name type="scientific">Ammoniphilus resinae</name>
    <dbReference type="NCBI Taxonomy" id="861532"/>
    <lineage>
        <taxon>Bacteria</taxon>
        <taxon>Bacillati</taxon>
        <taxon>Bacillota</taxon>
        <taxon>Bacilli</taxon>
        <taxon>Bacillales</taxon>
        <taxon>Paenibacillaceae</taxon>
        <taxon>Aneurinibacillus group</taxon>
        <taxon>Ammoniphilus</taxon>
    </lineage>
</organism>
<evidence type="ECO:0008006" key="7">
    <source>
        <dbReference type="Google" id="ProtNLM"/>
    </source>
</evidence>
<evidence type="ECO:0000256" key="2">
    <source>
        <dbReference type="ARBA" id="ARBA00023136"/>
    </source>
</evidence>
<reference evidence="5 6" key="1">
    <citation type="submission" date="2021-03" db="EMBL/GenBank/DDBJ databases">
        <title>Genomic Encyclopedia of Type Strains, Phase IV (KMG-IV): sequencing the most valuable type-strain genomes for metagenomic binning, comparative biology and taxonomic classification.</title>
        <authorList>
            <person name="Goeker M."/>
        </authorList>
    </citation>
    <scope>NUCLEOTIDE SEQUENCE [LARGE SCALE GENOMIC DNA]</scope>
    <source>
        <strain evidence="5 6">DSM 24738</strain>
    </source>
</reference>
<dbReference type="Proteomes" id="UP001519343">
    <property type="component" value="Unassembled WGS sequence"/>
</dbReference>
<dbReference type="Pfam" id="PF03323">
    <property type="entry name" value="GerA"/>
    <property type="match status" value="1"/>
</dbReference>
<feature type="compositionally biased region" description="Polar residues" evidence="3">
    <location>
        <begin position="10"/>
        <end position="20"/>
    </location>
</feature>
<dbReference type="PIRSF" id="PIRSF005690">
    <property type="entry name" value="GerBA"/>
    <property type="match status" value="1"/>
</dbReference>
<keyword evidence="4" id="KW-0812">Transmembrane</keyword>
<dbReference type="EMBL" id="JAGGKT010000002">
    <property type="protein sequence ID" value="MBP1931078.1"/>
    <property type="molecule type" value="Genomic_DNA"/>
</dbReference>
<keyword evidence="2 4" id="KW-0472">Membrane</keyword>
<dbReference type="PANTHER" id="PTHR22550:SF5">
    <property type="entry name" value="LEUCINE ZIPPER PROTEIN 4"/>
    <property type="match status" value="1"/>
</dbReference>
<comment type="caution">
    <text evidence="5">The sequence shown here is derived from an EMBL/GenBank/DDBJ whole genome shotgun (WGS) entry which is preliminary data.</text>
</comment>
<feature type="transmembrane region" description="Helical" evidence="4">
    <location>
        <begin position="398"/>
        <end position="417"/>
    </location>
</feature>
<dbReference type="RefSeq" id="WP_209809174.1">
    <property type="nucleotide sequence ID" value="NZ_JAGGKT010000002.1"/>
</dbReference>
<sequence>MFFFRKKRGVSQNKQSSESSPDLKYIPSSKKEMEMVIKSVLQDDTDLVIKSLQHPGKELTLFYFSTLTDRKIIQKSILSVLQNLQAPSPSLEEIEASLPIGEVQVTESLDQVIQTLHNGWTLLHIEGKTNALLINTFGMKERGLTTPENESHVFGPQVSFNESLATNTGLIRKYIASPKLHNENLEVGKITRTKVSMLYIEGVASEQNVNTLRQRITELELDQLIDSSMLVQLIEDNSMSVFPQMMLTERPDRVSAFLLEGKLAVLVDGSPYAIVCPSTFIEFFQTSEDYYVRWNMATFVRMLRMIAMFLSIFFTPVYVASLTFHYEVIPSALLVPLAQSRAKVPFPPLFEALLLELIIEFLREAGARLPTKVGQTMGIVGGIVIGQAAVQAGFTSNILIIIVALGALSSFTTPSYMMGTTIRIIRFPMILLAGIWGGFGIMFGFCFLLIHLLRQSSLGSPYLEPFYPIRLRDLQNSVVRMPFPFFSKRMVLTRAEDKGKFNAKRAKQKKDIDE</sequence>
<feature type="region of interest" description="Disordered" evidence="3">
    <location>
        <begin position="1"/>
        <end position="25"/>
    </location>
</feature>
<feature type="transmembrane region" description="Helical" evidence="4">
    <location>
        <begin position="303"/>
        <end position="324"/>
    </location>
</feature>
<dbReference type="InterPro" id="IPR004995">
    <property type="entry name" value="Spore_Ger"/>
</dbReference>
<comment type="similarity">
    <text evidence="1">Belongs to the GerABKA family.</text>
</comment>
<evidence type="ECO:0000313" key="5">
    <source>
        <dbReference type="EMBL" id="MBP1931078.1"/>
    </source>
</evidence>
<evidence type="ECO:0000256" key="3">
    <source>
        <dbReference type="SAM" id="MobiDB-lite"/>
    </source>
</evidence>
<protein>
    <recommendedName>
        <fullName evidence="7">Spore germination protein</fullName>
    </recommendedName>
</protein>
<gene>
    <name evidence="5" type="ORF">J2Z37_001075</name>
</gene>
<keyword evidence="6" id="KW-1185">Reference proteome</keyword>
<dbReference type="InterPro" id="IPR050768">
    <property type="entry name" value="UPF0353/GerABKA_families"/>
</dbReference>
<evidence type="ECO:0000256" key="1">
    <source>
        <dbReference type="ARBA" id="ARBA00005278"/>
    </source>
</evidence>
<keyword evidence="4" id="KW-1133">Transmembrane helix</keyword>